<organism evidence="1 2">
    <name type="scientific">Chryseobacterium gallinarum</name>
    <dbReference type="NCBI Taxonomy" id="1324352"/>
    <lineage>
        <taxon>Bacteria</taxon>
        <taxon>Pseudomonadati</taxon>
        <taxon>Bacteroidota</taxon>
        <taxon>Flavobacteriia</taxon>
        <taxon>Flavobacteriales</taxon>
        <taxon>Weeksellaceae</taxon>
        <taxon>Chryseobacterium group</taxon>
        <taxon>Chryseobacterium</taxon>
    </lineage>
</organism>
<proteinExistence type="predicted"/>
<gene>
    <name evidence="1" type="ORF">FOB44_16700</name>
</gene>
<protein>
    <submittedName>
        <fullName evidence="1">Uncharacterized protein</fullName>
    </submittedName>
</protein>
<name>A0ABX6KW97_CHRGL</name>
<reference evidence="1 2" key="1">
    <citation type="submission" date="2019-09" db="EMBL/GenBank/DDBJ databases">
        <title>FDA dAtabase for Regulatory Grade micrObial Sequences (FDA-ARGOS): Supporting development and validation of Infectious Disease Dx tests.</title>
        <authorList>
            <person name="Sciortino C."/>
            <person name="Tallon L."/>
            <person name="Sadzewicz L."/>
            <person name="Vavikolanu K."/>
            <person name="Mehta A."/>
            <person name="Aluvathingal J."/>
            <person name="Nadendla S."/>
            <person name="Nandy P."/>
            <person name="Geyer C."/>
            <person name="Yan Y."/>
            <person name="Sichtig H."/>
        </authorList>
    </citation>
    <scope>NUCLEOTIDE SEQUENCE [LARGE SCALE GENOMIC DNA]</scope>
    <source>
        <strain evidence="1 2">FDAARGOS_636</strain>
    </source>
</reference>
<dbReference type="EMBL" id="CP050995">
    <property type="protein sequence ID" value="QIY92198.1"/>
    <property type="molecule type" value="Genomic_DNA"/>
</dbReference>
<dbReference type="RefSeq" id="WP_168239206.1">
    <property type="nucleotide sequence ID" value="NZ_CP050995.1"/>
</dbReference>
<evidence type="ECO:0000313" key="1">
    <source>
        <dbReference type="EMBL" id="QIY92198.1"/>
    </source>
</evidence>
<keyword evidence="2" id="KW-1185">Reference proteome</keyword>
<accession>A0ABX6KW97</accession>
<evidence type="ECO:0000313" key="2">
    <source>
        <dbReference type="Proteomes" id="UP000501570"/>
    </source>
</evidence>
<sequence length="59" mass="7123">MNTDYIIAQEYLNKLPNEQRIELINRTLGQEVKISKKEEREIRKSCSDYIRQKIRANKI</sequence>
<dbReference type="Proteomes" id="UP000501570">
    <property type="component" value="Chromosome"/>
</dbReference>